<dbReference type="InterPro" id="IPR052932">
    <property type="entry name" value="OprB_Porin"/>
</dbReference>
<dbReference type="PANTHER" id="PTHR37944">
    <property type="entry name" value="PORIN B"/>
    <property type="match status" value="1"/>
</dbReference>
<keyword evidence="2" id="KW-0732">Signal</keyword>
<dbReference type="PANTHER" id="PTHR37944:SF1">
    <property type="entry name" value="PORIN B"/>
    <property type="match status" value="1"/>
</dbReference>
<dbReference type="InterPro" id="IPR038673">
    <property type="entry name" value="OprB_sf"/>
</dbReference>
<gene>
    <name evidence="3" type="ORF">CDG60_14695</name>
</gene>
<dbReference type="Proteomes" id="UP000263753">
    <property type="component" value="Chromosome"/>
</dbReference>
<dbReference type="Pfam" id="PF04966">
    <property type="entry name" value="OprB"/>
    <property type="match status" value="1"/>
</dbReference>
<comment type="similarity">
    <text evidence="1 2">Belongs to the OprB family.</text>
</comment>
<dbReference type="GO" id="GO:0015288">
    <property type="term" value="F:porin activity"/>
    <property type="evidence" value="ECO:0007669"/>
    <property type="project" value="InterPro"/>
</dbReference>
<dbReference type="GO" id="GO:0016020">
    <property type="term" value="C:membrane"/>
    <property type="evidence" value="ECO:0007669"/>
    <property type="project" value="InterPro"/>
</dbReference>
<evidence type="ECO:0000256" key="1">
    <source>
        <dbReference type="ARBA" id="ARBA00008769"/>
    </source>
</evidence>
<feature type="signal peptide" evidence="2">
    <location>
        <begin position="1"/>
        <end position="22"/>
    </location>
</feature>
<dbReference type="AlphaFoldDB" id="A0A3B7LXR9"/>
<dbReference type="Gene3D" id="2.40.160.180">
    <property type="entry name" value="Carbohydrate-selective porin OprB"/>
    <property type="match status" value="1"/>
</dbReference>
<feature type="chain" id="PRO_5017495893" evidence="2">
    <location>
        <begin position="23"/>
        <end position="432"/>
    </location>
</feature>
<name>A0A3B7LXR9_9GAMM</name>
<accession>A0A3B7LXR9</accession>
<dbReference type="InterPro" id="IPR007049">
    <property type="entry name" value="Carb-sel_porin_OprB"/>
</dbReference>
<proteinExistence type="inferred from homology"/>
<dbReference type="KEGG" id="achi:CDG60_14695"/>
<dbReference type="RefSeq" id="WP_087513972.1">
    <property type="nucleotide sequence ID" value="NZ_CP032134.1"/>
</dbReference>
<reference evidence="4" key="1">
    <citation type="submission" date="2018-09" db="EMBL/GenBank/DDBJ databases">
        <title>The complete genome of Acinetobacter sp. strain WCHAc010005.</title>
        <authorList>
            <person name="Hu Y."/>
            <person name="Long H."/>
            <person name="Feng Y."/>
            <person name="Zong Z."/>
        </authorList>
    </citation>
    <scope>NUCLEOTIDE SEQUENCE [LARGE SCALE GENOMIC DNA]</scope>
    <source>
        <strain evidence="4">WCHAc010005</strain>
    </source>
</reference>
<sequence length="432" mass="47512">MKKTALSIMAVSIATLMSYSHAEQAFSKDGKTLTGDWNGTRTELAEKGVKFDGTIATDGSYLADGGYDAHQAPTFGTQFGLGTTLDLEKLAGWEGVTFRALVTARQGQSTSIDAIQDPAAPQWANSQANWGRGNSGSRLSELYVEKNFKDQGISVRLGRMGLGTEFNTMACDFQGNAFCAAQMGKWQGKLWYNTPVSQWGGRVKYQISPELFAQAGVFEYNPENALERHGWNLDTKNADGVNVLSEVVWSPKQGLNDLPGSYRFGALYNTADDAANQYNIGYAKATIGEDRTFGGWISFEQQLTSTGEGRRGLHSFGNFTAHDRTTTAVEDSQQLGLKYIGLFDGHPDDILGLAVNRIHINDRYRDYINSSRAGTDKTLLNKDAEYNVELNYSYYPVRWFMLRPLVQYVVYPGATTAVDNALVVGLGSKVIF</sequence>
<dbReference type="GO" id="GO:0008643">
    <property type="term" value="P:carbohydrate transport"/>
    <property type="evidence" value="ECO:0007669"/>
    <property type="project" value="InterPro"/>
</dbReference>
<evidence type="ECO:0000313" key="3">
    <source>
        <dbReference type="EMBL" id="AXY57700.1"/>
    </source>
</evidence>
<organism evidence="3 4">
    <name type="scientific">Acinetobacter chinensis</name>
    <dbReference type="NCBI Taxonomy" id="2004650"/>
    <lineage>
        <taxon>Bacteria</taxon>
        <taxon>Pseudomonadati</taxon>
        <taxon>Pseudomonadota</taxon>
        <taxon>Gammaproteobacteria</taxon>
        <taxon>Moraxellales</taxon>
        <taxon>Moraxellaceae</taxon>
        <taxon>Acinetobacter</taxon>
    </lineage>
</organism>
<evidence type="ECO:0000256" key="2">
    <source>
        <dbReference type="RuleBase" id="RU363072"/>
    </source>
</evidence>
<dbReference type="EMBL" id="CP032134">
    <property type="protein sequence ID" value="AXY57700.1"/>
    <property type="molecule type" value="Genomic_DNA"/>
</dbReference>
<protein>
    <submittedName>
        <fullName evidence="3">Carbohydrate porin</fullName>
    </submittedName>
</protein>
<evidence type="ECO:0000313" key="4">
    <source>
        <dbReference type="Proteomes" id="UP000263753"/>
    </source>
</evidence>